<dbReference type="GO" id="GO:0008757">
    <property type="term" value="F:S-adenosylmethionine-dependent methyltransferase activity"/>
    <property type="evidence" value="ECO:0007669"/>
    <property type="project" value="InterPro"/>
</dbReference>
<dbReference type="PANTHER" id="PTHR45180">
    <property type="entry name" value="OS01G0307686 PROTEIN"/>
    <property type="match status" value="1"/>
</dbReference>
<organism evidence="2 3">
    <name type="scientific">Vitis vinifera</name>
    <name type="common">Grape</name>
    <dbReference type="NCBI Taxonomy" id="29760"/>
    <lineage>
        <taxon>Eukaryota</taxon>
        <taxon>Viridiplantae</taxon>
        <taxon>Streptophyta</taxon>
        <taxon>Embryophyta</taxon>
        <taxon>Tracheophyta</taxon>
        <taxon>Spermatophyta</taxon>
        <taxon>Magnoliopsida</taxon>
        <taxon>eudicotyledons</taxon>
        <taxon>Gunneridae</taxon>
        <taxon>Pentapetalae</taxon>
        <taxon>rosids</taxon>
        <taxon>Vitales</taxon>
        <taxon>Vitaceae</taxon>
        <taxon>Viteae</taxon>
        <taxon>Vitis</taxon>
    </lineage>
</organism>
<dbReference type="PANTHER" id="PTHR45180:SF1">
    <property type="entry name" value="OS01G0307686 PROTEIN"/>
    <property type="match status" value="1"/>
</dbReference>
<reference evidence="3" key="1">
    <citation type="journal article" date="2007" name="Nature">
        <title>The grapevine genome sequence suggests ancestral hexaploidization in major angiosperm phyla.</title>
        <authorList>
            <consortium name="The French-Italian Public Consortium for Grapevine Genome Characterization."/>
            <person name="Jaillon O."/>
            <person name="Aury J.-M."/>
            <person name="Noel B."/>
            <person name="Policriti A."/>
            <person name="Clepet C."/>
            <person name="Casagrande A."/>
            <person name="Choisne N."/>
            <person name="Aubourg S."/>
            <person name="Vitulo N."/>
            <person name="Jubin C."/>
            <person name="Vezzi A."/>
            <person name="Legeai F."/>
            <person name="Hugueney P."/>
            <person name="Dasilva C."/>
            <person name="Horner D."/>
            <person name="Mica E."/>
            <person name="Jublot D."/>
            <person name="Poulain J."/>
            <person name="Bruyere C."/>
            <person name="Billault A."/>
            <person name="Segurens B."/>
            <person name="Gouyvenoux M."/>
            <person name="Ugarte E."/>
            <person name="Cattonaro F."/>
            <person name="Anthouard V."/>
            <person name="Vico V."/>
            <person name="Del Fabbro C."/>
            <person name="Alaux M."/>
            <person name="Di Gaspero G."/>
            <person name="Dumas V."/>
            <person name="Felice N."/>
            <person name="Paillard S."/>
            <person name="Juman I."/>
            <person name="Moroldo M."/>
            <person name="Scalabrin S."/>
            <person name="Canaguier A."/>
            <person name="Le Clainche I."/>
            <person name="Malacrida G."/>
            <person name="Durand E."/>
            <person name="Pesole G."/>
            <person name="Laucou V."/>
            <person name="Chatelet P."/>
            <person name="Merdinoglu D."/>
            <person name="Delledonne M."/>
            <person name="Pezzotti M."/>
            <person name="Lecharny A."/>
            <person name="Scarpelli C."/>
            <person name="Artiguenave F."/>
            <person name="Pe M.E."/>
            <person name="Valle G."/>
            <person name="Morgante M."/>
            <person name="Caboche M."/>
            <person name="Adam-Blondon A.-F."/>
            <person name="Weissenbach J."/>
            <person name="Quetier F."/>
            <person name="Wincker P."/>
        </authorList>
    </citation>
    <scope>NUCLEOTIDE SEQUENCE [LARGE SCALE GENOMIC DNA]</scope>
    <source>
        <strain evidence="3">cv. Pinot noir / PN40024</strain>
    </source>
</reference>
<dbReference type="OMA" id="TRAWHED"/>
<feature type="domain" description="Methyltransferase type 11" evidence="1">
    <location>
        <begin position="306"/>
        <end position="398"/>
    </location>
</feature>
<dbReference type="Gene3D" id="3.40.50.150">
    <property type="entry name" value="Vaccinia Virus protein VP39"/>
    <property type="match status" value="2"/>
</dbReference>
<dbReference type="InterPro" id="IPR029063">
    <property type="entry name" value="SAM-dependent_MTases_sf"/>
</dbReference>
<evidence type="ECO:0000313" key="2">
    <source>
        <dbReference type="EMBL" id="CBI30090.3"/>
    </source>
</evidence>
<dbReference type="HOGENOM" id="CLU_514288_0_0_1"/>
<dbReference type="PaxDb" id="29760-VIT_08s0007g05570.t01"/>
<gene>
    <name evidence="2" type="ordered locus">VIT_08s0007g05570</name>
</gene>
<dbReference type="eggNOG" id="KOG3010">
    <property type="taxonomic scope" value="Eukaryota"/>
</dbReference>
<dbReference type="AlphaFoldDB" id="D7TIL4"/>
<feature type="domain" description="Methyltransferase type 11" evidence="1">
    <location>
        <begin position="39"/>
        <end position="128"/>
    </location>
</feature>
<name>D7TIL4_VITVI</name>
<dbReference type="InParanoid" id="D7TIL4"/>
<evidence type="ECO:0000259" key="1">
    <source>
        <dbReference type="Pfam" id="PF08241"/>
    </source>
</evidence>
<dbReference type="InterPro" id="IPR013216">
    <property type="entry name" value="Methyltransf_11"/>
</dbReference>
<dbReference type="OrthoDB" id="10027013at2759"/>
<sequence length="530" mass="60532">MGDFYDKLANRYSEIRPNYPPELFQFIASKTPVRDLAWDVGAGNGQAARSLAGMYKNVVATDISQKQLDLAPKLPNVRYQQTSPVSTIADIEHDVAPQSSVDLITIAQAVHWFDLPKFYQQAKWVLKKPHGVIAAWCYTPAEFNQSVDSVFARFYIDAKPYWDPARYHLDDRYRSIEFPFMPVEGEDHTGPFKFKTERQMDLDSYFAYLRTWSGYQTAQKNGVELLTSNVIEDFERAWNEDGGGQKIGVFPIYLRIGKVGIPERKEMAAKLYDTQAKEYRDIRPSYPPELFQFIASKTPIHDLAWDAGAGNGQATLSLAGIYKNVVATDTSQNQLHLAPDLPNVRYQQTTPLMTEAELHHNVATQSSVDVVTVAQALHWFDISAFFQQAKWVLKKPQGVIAAWCYSAPEVDESVDSVFNRYYLESKPYWDPARNILDDKYRSIDFPFMPVDGEVHTGPFKFKTEKLLDLDDYFAYLRSSSGYQMPRKKGVELLRSDVIEDFERAWNEDGNAHKIATFPIYLRIGKVGNPN</sequence>
<dbReference type="Pfam" id="PF08241">
    <property type="entry name" value="Methyltransf_11"/>
    <property type="match status" value="2"/>
</dbReference>
<protein>
    <recommendedName>
        <fullName evidence="1">Methyltransferase type 11 domain-containing protein</fullName>
    </recommendedName>
</protein>
<dbReference type="Proteomes" id="UP000009183">
    <property type="component" value="Chromosome 8"/>
</dbReference>
<evidence type="ECO:0000313" key="3">
    <source>
        <dbReference type="Proteomes" id="UP000009183"/>
    </source>
</evidence>
<dbReference type="CDD" id="cd02440">
    <property type="entry name" value="AdoMet_MTases"/>
    <property type="match status" value="2"/>
</dbReference>
<keyword evidence="3" id="KW-1185">Reference proteome</keyword>
<accession>D7TIL4</accession>
<dbReference type="SMR" id="D7TIL4"/>
<dbReference type="SUPFAM" id="SSF53335">
    <property type="entry name" value="S-adenosyl-L-methionine-dependent methyltransferases"/>
    <property type="match status" value="2"/>
</dbReference>
<dbReference type="EMBL" id="FN595991">
    <property type="protein sequence ID" value="CBI30090.3"/>
    <property type="molecule type" value="Genomic_DNA"/>
</dbReference>
<proteinExistence type="predicted"/>
<dbReference type="STRING" id="29760.D7TIL4"/>